<dbReference type="AlphaFoldDB" id="R7YQ48"/>
<dbReference type="GeneID" id="19900325"/>
<accession>R7YQ48</accession>
<dbReference type="OrthoDB" id="3860394at2759"/>
<organism evidence="2 3">
    <name type="scientific">Coniosporium apollinis (strain CBS 100218)</name>
    <name type="common">Rock-inhabiting black yeast</name>
    <dbReference type="NCBI Taxonomy" id="1168221"/>
    <lineage>
        <taxon>Eukaryota</taxon>
        <taxon>Fungi</taxon>
        <taxon>Dikarya</taxon>
        <taxon>Ascomycota</taxon>
        <taxon>Pezizomycotina</taxon>
        <taxon>Dothideomycetes</taxon>
        <taxon>Dothideomycetes incertae sedis</taxon>
        <taxon>Coniosporium</taxon>
    </lineage>
</organism>
<sequence length="196" mass="21116">MRVAIFATLVLSFATTVLASDGITDLQAMTAFLSDAALQIWSTQITNGTSAYNGPVTPTMDLIANISAQINASKASLETDQNAFTNGQTGAIETTYLSYIDTVPTFAQAIESQGRTWHDEMNAPVFANLQSLAAAIQAYGSSLRRGQLISQTSMIRTIRAVSAVSNAQRSWDRPFNYPGKRSVMRNGRRGEAAGRI</sequence>
<dbReference type="EMBL" id="JH767565">
    <property type="protein sequence ID" value="EON63786.1"/>
    <property type="molecule type" value="Genomic_DNA"/>
</dbReference>
<evidence type="ECO:0000313" key="3">
    <source>
        <dbReference type="Proteomes" id="UP000016924"/>
    </source>
</evidence>
<reference evidence="3" key="1">
    <citation type="submission" date="2012-06" db="EMBL/GenBank/DDBJ databases">
        <title>The genome sequence of Coniosporium apollinis CBS 100218.</title>
        <authorList>
            <consortium name="The Broad Institute Genome Sequencing Platform"/>
            <person name="Cuomo C."/>
            <person name="Gorbushina A."/>
            <person name="Noack S."/>
            <person name="Walker B."/>
            <person name="Young S.K."/>
            <person name="Zeng Q."/>
            <person name="Gargeya S."/>
            <person name="Fitzgerald M."/>
            <person name="Haas B."/>
            <person name="Abouelleil A."/>
            <person name="Alvarado L."/>
            <person name="Arachchi H.M."/>
            <person name="Berlin A.M."/>
            <person name="Chapman S.B."/>
            <person name="Goldberg J."/>
            <person name="Griggs A."/>
            <person name="Gujja S."/>
            <person name="Hansen M."/>
            <person name="Howarth C."/>
            <person name="Imamovic A."/>
            <person name="Larimer J."/>
            <person name="McCowan C."/>
            <person name="Montmayeur A."/>
            <person name="Murphy C."/>
            <person name="Neiman D."/>
            <person name="Pearson M."/>
            <person name="Priest M."/>
            <person name="Roberts A."/>
            <person name="Saif S."/>
            <person name="Shea T."/>
            <person name="Sisk P."/>
            <person name="Sykes S."/>
            <person name="Wortman J."/>
            <person name="Nusbaum C."/>
            <person name="Birren B."/>
        </authorList>
    </citation>
    <scope>NUCLEOTIDE SEQUENCE [LARGE SCALE GENOMIC DNA]</scope>
    <source>
        <strain evidence="3">CBS 100218</strain>
    </source>
</reference>
<feature type="signal peptide" evidence="1">
    <location>
        <begin position="1"/>
        <end position="19"/>
    </location>
</feature>
<protein>
    <submittedName>
        <fullName evidence="2">Uncharacterized protein</fullName>
    </submittedName>
</protein>
<keyword evidence="3" id="KW-1185">Reference proteome</keyword>
<gene>
    <name evidence="2" type="ORF">W97_03014</name>
</gene>
<proteinExistence type="predicted"/>
<feature type="chain" id="PRO_5004449904" evidence="1">
    <location>
        <begin position="20"/>
        <end position="196"/>
    </location>
</feature>
<evidence type="ECO:0000313" key="2">
    <source>
        <dbReference type="EMBL" id="EON63786.1"/>
    </source>
</evidence>
<dbReference type="HOGENOM" id="CLU_1390150_0_0_1"/>
<name>R7YQ48_CONA1</name>
<dbReference type="Proteomes" id="UP000016924">
    <property type="component" value="Unassembled WGS sequence"/>
</dbReference>
<dbReference type="RefSeq" id="XP_007779103.1">
    <property type="nucleotide sequence ID" value="XM_007780913.1"/>
</dbReference>
<evidence type="ECO:0000256" key="1">
    <source>
        <dbReference type="SAM" id="SignalP"/>
    </source>
</evidence>
<dbReference type="eggNOG" id="ENOG502T0XA">
    <property type="taxonomic scope" value="Eukaryota"/>
</dbReference>
<keyword evidence="1" id="KW-0732">Signal</keyword>